<keyword evidence="3" id="KW-1185">Reference proteome</keyword>
<evidence type="ECO:0000313" key="2">
    <source>
        <dbReference type="EMBL" id="KAF3033405.1"/>
    </source>
</evidence>
<name>A0A9P4WIP2_9PLEO</name>
<comment type="caution">
    <text evidence="2">The sequence shown here is derived from an EMBL/GenBank/DDBJ whole genome shotgun (WGS) entry which is preliminary data.</text>
</comment>
<evidence type="ECO:0000313" key="3">
    <source>
        <dbReference type="Proteomes" id="UP000758155"/>
    </source>
</evidence>
<evidence type="ECO:0008006" key="4">
    <source>
        <dbReference type="Google" id="ProtNLM"/>
    </source>
</evidence>
<dbReference type="InterPro" id="IPR021858">
    <property type="entry name" value="Fun_TF"/>
</dbReference>
<gene>
    <name evidence="2" type="ORF">E8E12_000295</name>
</gene>
<sequence>MAPASHITVEDVKQHKVYMGLLERFKVHVCSTMVPIPEAIVRSIAAINISRARKPPDLQSEQEHVGNGNSTDEILGSLRAFDPTDWALRRPRRTSSQATSWALLATCYQAAAVLYLIRTSSTHACEGDTDYFYSRLTKCIRKLYGLRQQGGTLYKYVLWPMVVCGVEAITRSDERQTKSLCLLLEQTTMDLGTLSMREASVFLNELWLAGMKLVIESSSRPNMDWDTIFDSAPLFLM</sequence>
<proteinExistence type="predicted"/>
<dbReference type="AlphaFoldDB" id="A0A9P4WIP2"/>
<accession>A0A9P4WIP2</accession>
<reference evidence="2" key="1">
    <citation type="submission" date="2019-04" db="EMBL/GenBank/DDBJ databases">
        <title>Sequencing of skin fungus with MAO and IRED activity.</title>
        <authorList>
            <person name="Marsaioli A.J."/>
            <person name="Bonatto J.M.C."/>
            <person name="Reis Junior O."/>
        </authorList>
    </citation>
    <scope>NUCLEOTIDE SEQUENCE</scope>
    <source>
        <strain evidence="2">28M1</strain>
    </source>
</reference>
<feature type="region of interest" description="Disordered" evidence="1">
    <location>
        <begin position="55"/>
        <end position="75"/>
    </location>
</feature>
<evidence type="ECO:0000256" key="1">
    <source>
        <dbReference type="SAM" id="MobiDB-lite"/>
    </source>
</evidence>
<organism evidence="2 3">
    <name type="scientific">Didymella heteroderae</name>
    <dbReference type="NCBI Taxonomy" id="1769908"/>
    <lineage>
        <taxon>Eukaryota</taxon>
        <taxon>Fungi</taxon>
        <taxon>Dikarya</taxon>
        <taxon>Ascomycota</taxon>
        <taxon>Pezizomycotina</taxon>
        <taxon>Dothideomycetes</taxon>
        <taxon>Pleosporomycetidae</taxon>
        <taxon>Pleosporales</taxon>
        <taxon>Pleosporineae</taxon>
        <taxon>Didymellaceae</taxon>
        <taxon>Didymella</taxon>
    </lineage>
</organism>
<dbReference type="OrthoDB" id="5386330at2759"/>
<dbReference type="Proteomes" id="UP000758155">
    <property type="component" value="Unassembled WGS sequence"/>
</dbReference>
<dbReference type="EMBL" id="SWKV01000081">
    <property type="protein sequence ID" value="KAF3033405.1"/>
    <property type="molecule type" value="Genomic_DNA"/>
</dbReference>
<dbReference type="Pfam" id="PF11951">
    <property type="entry name" value="Fungal_trans_2"/>
    <property type="match status" value="1"/>
</dbReference>
<protein>
    <recommendedName>
        <fullName evidence="4">C6 transcription factor</fullName>
    </recommendedName>
</protein>